<evidence type="ECO:0000313" key="12">
    <source>
        <dbReference type="Proteomes" id="UP001500782"/>
    </source>
</evidence>
<feature type="transmembrane region" description="Helical" evidence="9">
    <location>
        <begin position="136"/>
        <end position="154"/>
    </location>
</feature>
<evidence type="ECO:0000256" key="8">
    <source>
        <dbReference type="ARBA" id="ARBA00038435"/>
    </source>
</evidence>
<feature type="transmembrane region" description="Helical" evidence="9">
    <location>
        <begin position="391"/>
        <end position="415"/>
    </location>
</feature>
<evidence type="ECO:0000256" key="6">
    <source>
        <dbReference type="ARBA" id="ARBA00022989"/>
    </source>
</evidence>
<dbReference type="Proteomes" id="UP001500782">
    <property type="component" value="Unassembled WGS sequence"/>
</dbReference>
<evidence type="ECO:0000259" key="10">
    <source>
        <dbReference type="Pfam" id="PF03553"/>
    </source>
</evidence>
<keyword evidence="4" id="KW-1003">Cell membrane</keyword>
<feature type="transmembrane region" description="Helical" evidence="9">
    <location>
        <begin position="262"/>
        <end position="285"/>
    </location>
</feature>
<feature type="transmembrane region" description="Helical" evidence="9">
    <location>
        <begin position="12"/>
        <end position="37"/>
    </location>
</feature>
<evidence type="ECO:0000256" key="2">
    <source>
        <dbReference type="ARBA" id="ARBA00022448"/>
    </source>
</evidence>
<feature type="transmembrane region" description="Helical" evidence="9">
    <location>
        <begin position="68"/>
        <end position="88"/>
    </location>
</feature>
<keyword evidence="3" id="KW-0050">Antiport</keyword>
<dbReference type="Pfam" id="PF03553">
    <property type="entry name" value="Na_H_antiporter"/>
    <property type="match status" value="2"/>
</dbReference>
<keyword evidence="5 9" id="KW-0812">Transmembrane</keyword>
<sequence length="482" mass="51246">MSNRGNVQKLEFYGGVPVLLVPFFVMIVGILWLGFGGMALPEAFWPMALAGILVGLILAKNKKQFVDALVEGISSSMLAIMLLAWFLAGIMGKLLNETGIIEGLVWGFLNLGVTAAWFPLITFVCAAILSLSTGTAVGTLIATSPILFPVGYALGADPLLLVGAIIGGSFVGDNIAPISDTTIVSAFSQGTTVDKVVRSRIKYALVAAGFTLVAYVIFAFTTPGGEAAQGMAELDPKGLVMLLVPILLIFLMLKGHHFVTSLLYSTAVGFILGLVMGLITWTDILSLNAAEFSAGGIIIGGVNGMVGVAVFTVFLMGLIGTLQKGGFIEWLMEKSEKFATTPKRAEIAIVFVALFTNALTTAGTPTMVMLGPWVRRLGHKHKITPWRRGNLLDACSTTIIGFLPYSVAVLIPFAFVGGTVTDYAGNFSPVGAVPFVFYCWALMLVIIFAAFSGWGRDFIGDDAFKEEKEILVRENQSSSIQG</sequence>
<evidence type="ECO:0000256" key="4">
    <source>
        <dbReference type="ARBA" id="ARBA00022475"/>
    </source>
</evidence>
<feature type="transmembrane region" description="Helical" evidence="9">
    <location>
        <begin position="43"/>
        <end position="59"/>
    </location>
</feature>
<dbReference type="EMBL" id="BAAADJ010000004">
    <property type="protein sequence ID" value="GAA0317110.1"/>
    <property type="molecule type" value="Genomic_DNA"/>
</dbReference>
<evidence type="ECO:0000256" key="7">
    <source>
        <dbReference type="ARBA" id="ARBA00023136"/>
    </source>
</evidence>
<evidence type="ECO:0000256" key="5">
    <source>
        <dbReference type="ARBA" id="ARBA00022692"/>
    </source>
</evidence>
<comment type="subcellular location">
    <subcellularLocation>
        <location evidence="1">Cell membrane</location>
        <topology evidence="1">Multi-pass membrane protein</topology>
    </subcellularLocation>
</comment>
<feature type="transmembrane region" description="Helical" evidence="9">
    <location>
        <begin position="108"/>
        <end position="129"/>
    </location>
</feature>
<keyword evidence="6 9" id="KW-1133">Transmembrane helix</keyword>
<evidence type="ECO:0000256" key="1">
    <source>
        <dbReference type="ARBA" id="ARBA00004651"/>
    </source>
</evidence>
<name>A0ABN0VU52_9BACI</name>
<feature type="transmembrane region" description="Helical" evidence="9">
    <location>
        <begin position="435"/>
        <end position="455"/>
    </location>
</feature>
<proteinExistence type="inferred from homology"/>
<keyword evidence="2" id="KW-0813">Transport</keyword>
<dbReference type="InterPro" id="IPR018461">
    <property type="entry name" value="Na/H_Antiport_NhaC-like_C"/>
</dbReference>
<feature type="transmembrane region" description="Helical" evidence="9">
    <location>
        <begin position="297"/>
        <end position="322"/>
    </location>
</feature>
<evidence type="ECO:0000256" key="3">
    <source>
        <dbReference type="ARBA" id="ARBA00022449"/>
    </source>
</evidence>
<organism evidence="11 12">
    <name type="scientific">Bacillus carboniphilus</name>
    <dbReference type="NCBI Taxonomy" id="86663"/>
    <lineage>
        <taxon>Bacteria</taxon>
        <taxon>Bacillati</taxon>
        <taxon>Bacillota</taxon>
        <taxon>Bacilli</taxon>
        <taxon>Bacillales</taxon>
        <taxon>Bacillaceae</taxon>
        <taxon>Bacillus</taxon>
    </lineage>
</organism>
<reference evidence="11 12" key="1">
    <citation type="journal article" date="2019" name="Int. J. Syst. Evol. Microbiol.">
        <title>The Global Catalogue of Microorganisms (GCM) 10K type strain sequencing project: providing services to taxonomists for standard genome sequencing and annotation.</title>
        <authorList>
            <consortium name="The Broad Institute Genomics Platform"/>
            <consortium name="The Broad Institute Genome Sequencing Center for Infectious Disease"/>
            <person name="Wu L."/>
            <person name="Ma J."/>
        </authorList>
    </citation>
    <scope>NUCLEOTIDE SEQUENCE [LARGE SCALE GENOMIC DNA]</scope>
    <source>
        <strain evidence="11 12">JCM 9731</strain>
    </source>
</reference>
<keyword evidence="7 9" id="KW-0472">Membrane</keyword>
<accession>A0ABN0VU52</accession>
<feature type="transmembrane region" description="Helical" evidence="9">
    <location>
        <begin position="201"/>
        <end position="218"/>
    </location>
</feature>
<feature type="transmembrane region" description="Helical" evidence="9">
    <location>
        <begin position="347"/>
        <end position="370"/>
    </location>
</feature>
<keyword evidence="12" id="KW-1185">Reference proteome</keyword>
<dbReference type="RefSeq" id="WP_343795978.1">
    <property type="nucleotide sequence ID" value="NZ_BAAADJ010000004.1"/>
</dbReference>
<feature type="transmembrane region" description="Helical" evidence="9">
    <location>
        <begin position="239"/>
        <end position="256"/>
    </location>
</feature>
<evidence type="ECO:0000256" key="9">
    <source>
        <dbReference type="SAM" id="Phobius"/>
    </source>
</evidence>
<gene>
    <name evidence="11" type="ORF">GCM10008967_04600</name>
</gene>
<dbReference type="PANTHER" id="PTHR33451">
    <property type="entry name" value="MALATE-2H(+)/NA(+)-LACTATE ANTIPORTER"/>
    <property type="match status" value="1"/>
</dbReference>
<comment type="caution">
    <text evidence="11">The sequence shown here is derived from an EMBL/GenBank/DDBJ whole genome shotgun (WGS) entry which is preliminary data.</text>
</comment>
<feature type="domain" description="Na+/H+ antiporter NhaC-like C-terminal" evidence="10">
    <location>
        <begin position="15"/>
        <end position="219"/>
    </location>
</feature>
<dbReference type="InterPro" id="IPR052180">
    <property type="entry name" value="NhaC_Na-H+_Antiporter"/>
</dbReference>
<comment type="similarity">
    <text evidence="8">Belongs to the NhaC Na(+)/H(+) (TC 2.A.35) antiporter family.</text>
</comment>
<feature type="domain" description="Na+/H+ antiporter NhaC-like C-terminal" evidence="10">
    <location>
        <begin position="245"/>
        <end position="454"/>
    </location>
</feature>
<dbReference type="PANTHER" id="PTHR33451:SF3">
    <property type="entry name" value="MALATE-2H(+)_NA(+)-LACTATE ANTIPORTER"/>
    <property type="match status" value="1"/>
</dbReference>
<evidence type="ECO:0000313" key="11">
    <source>
        <dbReference type="EMBL" id="GAA0317110.1"/>
    </source>
</evidence>
<protein>
    <submittedName>
        <fullName evidence="11">Na+/H+ antiporter NhaC family protein</fullName>
    </submittedName>
</protein>